<gene>
    <name evidence="3" type="primary">RWDD2B</name>
</gene>
<dbReference type="InterPro" id="IPR017359">
    <property type="entry name" value="Phi-like"/>
</dbReference>
<reference evidence="3" key="2">
    <citation type="submission" date="2025-09" db="UniProtKB">
        <authorList>
            <consortium name="Ensembl"/>
        </authorList>
    </citation>
    <scope>IDENTIFICATION</scope>
</reference>
<dbReference type="InterPro" id="IPR010541">
    <property type="entry name" value="Prp3_C"/>
</dbReference>
<name>A0A8C9NV93_SERCA</name>
<dbReference type="CDD" id="cd24163">
    <property type="entry name" value="RWDD2_C"/>
    <property type="match status" value="1"/>
</dbReference>
<dbReference type="PROSITE" id="PS50908">
    <property type="entry name" value="RWD"/>
    <property type="match status" value="1"/>
</dbReference>
<proteinExistence type="predicted"/>
<evidence type="ECO:0000256" key="1">
    <source>
        <dbReference type="SAM" id="MobiDB-lite"/>
    </source>
</evidence>
<reference evidence="3" key="1">
    <citation type="submission" date="2025-08" db="UniProtKB">
        <authorList>
            <consortium name="Ensembl"/>
        </authorList>
    </citation>
    <scope>IDENTIFICATION</scope>
</reference>
<dbReference type="Pfam" id="PF05773">
    <property type="entry name" value="RWD"/>
    <property type="match status" value="1"/>
</dbReference>
<dbReference type="InterPro" id="IPR006575">
    <property type="entry name" value="RWD_dom"/>
</dbReference>
<dbReference type="OMA" id="IDAYMSF"/>
<protein>
    <submittedName>
        <fullName evidence="3">RWD domain containing 2B</fullName>
    </submittedName>
</protein>
<evidence type="ECO:0000259" key="2">
    <source>
        <dbReference type="PROSITE" id="PS50908"/>
    </source>
</evidence>
<dbReference type="CDD" id="cd23829">
    <property type="entry name" value="RWD_RWDD2"/>
    <property type="match status" value="1"/>
</dbReference>
<dbReference type="InterPro" id="IPR059181">
    <property type="entry name" value="RWDD2A-B_C"/>
</dbReference>
<dbReference type="PANTHER" id="PTHR15955">
    <property type="entry name" value="RWD DOMAIN CONTAINING PROTEIN 2"/>
    <property type="match status" value="1"/>
</dbReference>
<dbReference type="PANTHER" id="PTHR15955:SF8">
    <property type="entry name" value="RWD DOMAIN-CONTAINING PROTEIN 2B-RELATED"/>
    <property type="match status" value="1"/>
</dbReference>
<dbReference type="InterPro" id="IPR016135">
    <property type="entry name" value="UBQ-conjugating_enzyme/RWD"/>
</dbReference>
<evidence type="ECO:0000313" key="4">
    <source>
        <dbReference type="Proteomes" id="UP000694409"/>
    </source>
</evidence>
<dbReference type="GeneID" id="103820742"/>
<dbReference type="GeneTree" id="ENSGT00390000007224"/>
<organism evidence="3 4">
    <name type="scientific">Serinus canaria</name>
    <name type="common">Island canary</name>
    <name type="synonym">Fringilla canaria</name>
    <dbReference type="NCBI Taxonomy" id="9135"/>
    <lineage>
        <taxon>Eukaryota</taxon>
        <taxon>Metazoa</taxon>
        <taxon>Chordata</taxon>
        <taxon>Craniata</taxon>
        <taxon>Vertebrata</taxon>
        <taxon>Euteleostomi</taxon>
        <taxon>Archelosauria</taxon>
        <taxon>Archosauria</taxon>
        <taxon>Dinosauria</taxon>
        <taxon>Saurischia</taxon>
        <taxon>Theropoda</taxon>
        <taxon>Coelurosauria</taxon>
        <taxon>Aves</taxon>
        <taxon>Neognathae</taxon>
        <taxon>Neoaves</taxon>
        <taxon>Telluraves</taxon>
        <taxon>Australaves</taxon>
        <taxon>Passeriformes</taxon>
        <taxon>Passeroidea</taxon>
        <taxon>Fringillidae</taxon>
        <taxon>Carduelinae</taxon>
        <taxon>Serinus</taxon>
    </lineage>
</organism>
<accession>A0A8C9NV93</accession>
<dbReference type="Proteomes" id="UP000694409">
    <property type="component" value="Unassembled WGS sequence"/>
</dbReference>
<feature type="domain" description="RWD" evidence="2">
    <location>
        <begin position="130"/>
        <end position="254"/>
    </location>
</feature>
<dbReference type="RefSeq" id="XP_030089868.1">
    <property type="nucleotide sequence ID" value="XM_030234008.1"/>
</dbReference>
<dbReference type="Ensembl" id="ENSSCAT00000026348.1">
    <property type="protein sequence ID" value="ENSSCAP00000023667.1"/>
    <property type="gene ID" value="ENSSCAG00000016940.1"/>
</dbReference>
<keyword evidence="4" id="KW-1185">Reference proteome</keyword>
<feature type="region of interest" description="Disordered" evidence="1">
    <location>
        <begin position="1"/>
        <end position="64"/>
    </location>
</feature>
<dbReference type="CTD" id="10069"/>
<dbReference type="SUPFAM" id="SSF54495">
    <property type="entry name" value="UBC-like"/>
    <property type="match status" value="1"/>
</dbReference>
<sequence length="413" mass="45737">MNMTRGHLLPIGSRHDRQLPQPIRNPASPGRRDGCSAPAERVPVWEESGRGGRSAAVAPGGSCPSPARVAGRTAWWSMTSADGASRSGAVCSRGTAGSPSAQDALCGRRWFDDTPGATKMANQEAEIQISELDLLSSMFPYEEEFAVTDQLALAELKHHVENESAEVPSSKVQFILNIKTEVPNASTVEFSMACALPFKYPAVLPEITVRSSSVSRSQQILLNSDLKTYLMQNFSGEPCILSAREWVKDHAAAYIDKDLSSFSMAASDATKSEVTTFTRLWIYSHHIYNKQKRKSIIDWARELSLSGFCMPGKPGVVCVEGLQSSCEEFWSRIRRLTWKRILIRHREDVSLEGGGHAEIQKQRKFPTLEEKCFDAHGAQGNHMDLGQLYKFLEEKGCADMFQMYFGVEGHSRG</sequence>
<evidence type="ECO:0000313" key="3">
    <source>
        <dbReference type="Ensembl" id="ENSSCAP00000023667.1"/>
    </source>
</evidence>
<dbReference type="OrthoDB" id="432412at2759"/>
<dbReference type="SMART" id="SM00591">
    <property type="entry name" value="RWD"/>
    <property type="match status" value="1"/>
</dbReference>
<dbReference type="Gene3D" id="3.10.110.10">
    <property type="entry name" value="Ubiquitin Conjugating Enzyme"/>
    <property type="match status" value="1"/>
</dbReference>
<dbReference type="AlphaFoldDB" id="A0A8C9NV93"/>
<dbReference type="Pfam" id="PF06544">
    <property type="entry name" value="Prp3_C"/>
    <property type="match status" value="1"/>
</dbReference>